<keyword evidence="3 5" id="KW-1133">Transmembrane helix</keyword>
<evidence type="ECO:0000256" key="5">
    <source>
        <dbReference type="SAM" id="Phobius"/>
    </source>
</evidence>
<evidence type="ECO:0000313" key="7">
    <source>
        <dbReference type="Proteomes" id="UP000030437"/>
    </source>
</evidence>
<feature type="transmembrane region" description="Helical" evidence="5">
    <location>
        <begin position="64"/>
        <end position="82"/>
    </location>
</feature>
<dbReference type="eggNOG" id="COG0428">
    <property type="taxonomic scope" value="Bacteria"/>
</dbReference>
<dbReference type="GO" id="GO:0016020">
    <property type="term" value="C:membrane"/>
    <property type="evidence" value="ECO:0007669"/>
    <property type="project" value="UniProtKB-SubCell"/>
</dbReference>
<feature type="transmembrane region" description="Helical" evidence="5">
    <location>
        <begin position="156"/>
        <end position="178"/>
    </location>
</feature>
<feature type="transmembrane region" description="Helical" evidence="5">
    <location>
        <begin position="216"/>
        <end position="234"/>
    </location>
</feature>
<feature type="transmembrane region" description="Helical" evidence="5">
    <location>
        <begin position="94"/>
        <end position="114"/>
    </location>
</feature>
<feature type="transmembrane region" description="Helical" evidence="5">
    <location>
        <begin position="120"/>
        <end position="144"/>
    </location>
</feature>
<dbReference type="OrthoDB" id="2374151at2"/>
<reference evidence="6 7" key="1">
    <citation type="submission" date="2014-02" db="EMBL/GenBank/DDBJ databases">
        <title>Draft genome sequence of Lysinibacillus odysseyi NBRC 100172.</title>
        <authorList>
            <person name="Zhang F."/>
            <person name="Wang G."/>
            <person name="Zhang L."/>
        </authorList>
    </citation>
    <scope>NUCLEOTIDE SEQUENCE [LARGE SCALE GENOMIC DNA]</scope>
    <source>
        <strain evidence="6 7">NBRC 100172</strain>
    </source>
</reference>
<accession>A0A0A3IPK4</accession>
<dbReference type="InterPro" id="IPR003689">
    <property type="entry name" value="ZIP"/>
</dbReference>
<gene>
    <name evidence="6" type="ORF">CD32_09165</name>
</gene>
<evidence type="ECO:0000256" key="4">
    <source>
        <dbReference type="ARBA" id="ARBA00023136"/>
    </source>
</evidence>
<dbReference type="Pfam" id="PF02535">
    <property type="entry name" value="Zip"/>
    <property type="match status" value="1"/>
</dbReference>
<evidence type="ECO:0000256" key="3">
    <source>
        <dbReference type="ARBA" id="ARBA00022989"/>
    </source>
</evidence>
<name>A0A0A3IPK4_9BACI</name>
<evidence type="ECO:0000313" key="6">
    <source>
        <dbReference type="EMBL" id="KGR85390.1"/>
    </source>
</evidence>
<comment type="subcellular location">
    <subcellularLocation>
        <location evidence="1">Membrane</location>
        <topology evidence="1">Multi-pass membrane protein</topology>
    </subcellularLocation>
</comment>
<dbReference type="GO" id="GO:0005385">
    <property type="term" value="F:zinc ion transmembrane transporter activity"/>
    <property type="evidence" value="ECO:0007669"/>
    <property type="project" value="TreeGrafter"/>
</dbReference>
<evidence type="ECO:0000256" key="2">
    <source>
        <dbReference type="ARBA" id="ARBA00022692"/>
    </source>
</evidence>
<dbReference type="Proteomes" id="UP000030437">
    <property type="component" value="Unassembled WGS sequence"/>
</dbReference>
<evidence type="ECO:0000256" key="1">
    <source>
        <dbReference type="ARBA" id="ARBA00004141"/>
    </source>
</evidence>
<dbReference type="STRING" id="1220589.CD32_09165"/>
<dbReference type="PANTHER" id="PTHR11040:SF44">
    <property type="entry name" value="PROTEIN ZNTC-RELATED"/>
    <property type="match status" value="1"/>
</dbReference>
<keyword evidence="7" id="KW-1185">Reference proteome</keyword>
<protein>
    <submittedName>
        <fullName evidence="6">Divalent cation transporter</fullName>
    </submittedName>
</protein>
<comment type="caution">
    <text evidence="6">The sequence shown here is derived from an EMBL/GenBank/DDBJ whole genome shotgun (WGS) entry which is preliminary data.</text>
</comment>
<dbReference type="PANTHER" id="PTHR11040">
    <property type="entry name" value="ZINC/IRON TRANSPORTER"/>
    <property type="match status" value="1"/>
</dbReference>
<dbReference type="AlphaFoldDB" id="A0A0A3IPK4"/>
<feature type="transmembrane region" description="Helical" evidence="5">
    <location>
        <begin position="6"/>
        <end position="23"/>
    </location>
</feature>
<organism evidence="6 7">
    <name type="scientific">Lysinibacillus odysseyi 34hs-1 = NBRC 100172</name>
    <dbReference type="NCBI Taxonomy" id="1220589"/>
    <lineage>
        <taxon>Bacteria</taxon>
        <taxon>Bacillati</taxon>
        <taxon>Bacillota</taxon>
        <taxon>Bacilli</taxon>
        <taxon>Bacillales</taxon>
        <taxon>Bacillaceae</taxon>
        <taxon>Lysinibacillus</taxon>
    </lineage>
</organism>
<sequence>MDILFYVLLAAAANVAGGLLIMAKRSWSQHESHALMALSAGLLFAIALMAIVPEAVELHKSSPIFIILGFGLFFLIQQILSSHDHSVKSPRTRGMLFGMMLHTFLDGVSIVMGFQMDKAVGIVVLFAVLLHKIPDGLTLSSIIYTKSRSRKKAVYASFLLGLSTVAGALATMSATQFFAANPVILPFALSLTAGMFLYIVTIDLLPAVIALKNKRVSIYFFYGILLYIGLHEVLDLLPFQLH</sequence>
<feature type="transmembrane region" description="Helical" evidence="5">
    <location>
        <begin position="35"/>
        <end position="52"/>
    </location>
</feature>
<feature type="transmembrane region" description="Helical" evidence="5">
    <location>
        <begin position="184"/>
        <end position="209"/>
    </location>
</feature>
<proteinExistence type="predicted"/>
<dbReference type="RefSeq" id="WP_036153751.1">
    <property type="nucleotide sequence ID" value="NZ_AVCX01000007.1"/>
</dbReference>
<keyword evidence="4 5" id="KW-0472">Membrane</keyword>
<keyword evidence="2 5" id="KW-0812">Transmembrane</keyword>
<dbReference type="EMBL" id="JPVP01000054">
    <property type="protein sequence ID" value="KGR85390.1"/>
    <property type="molecule type" value="Genomic_DNA"/>
</dbReference>